<sequence>MNWFTQSFANTRQKGEFYELEAEHYLVEQGLTPVERNFWCKLGEIDLIMRDQQTWVFVEVKYRKGQQYGGANAAFTKQKQQRLHRAISVYIQQHQLQNSPLRVDFMAINGQNPYQFNWFKNVL</sequence>
<organism evidence="3 4">
    <name type="scientific">Pseudoalteromonas ulvae</name>
    <dbReference type="NCBI Taxonomy" id="107327"/>
    <lineage>
        <taxon>Bacteria</taxon>
        <taxon>Pseudomonadati</taxon>
        <taxon>Pseudomonadota</taxon>
        <taxon>Gammaproteobacteria</taxon>
        <taxon>Alteromonadales</taxon>
        <taxon>Pseudoalteromonadaceae</taxon>
        <taxon>Pseudoalteromonas</taxon>
    </lineage>
</organism>
<proteinExistence type="inferred from homology"/>
<dbReference type="AlphaFoldDB" id="A0A244CQV5"/>
<reference evidence="3 4" key="1">
    <citation type="submission" date="2017-02" db="EMBL/GenBank/DDBJ databases">
        <title>Pseudoalteromonas ulvae TC14 Genome.</title>
        <authorList>
            <person name="Molmeret M."/>
        </authorList>
    </citation>
    <scope>NUCLEOTIDE SEQUENCE [LARGE SCALE GENOMIC DNA]</scope>
    <source>
        <strain evidence="3">TC14</strain>
    </source>
</reference>
<evidence type="ECO:0000313" key="3">
    <source>
        <dbReference type="EMBL" id="OUL57569.1"/>
    </source>
</evidence>
<keyword evidence="4" id="KW-1185">Reference proteome</keyword>
<dbReference type="Gene3D" id="3.40.1350.10">
    <property type="match status" value="1"/>
</dbReference>
<dbReference type="Proteomes" id="UP000194841">
    <property type="component" value="Unassembled WGS sequence"/>
</dbReference>
<dbReference type="RefSeq" id="WP_086744152.1">
    <property type="nucleotide sequence ID" value="NZ_MWPV01000003.1"/>
</dbReference>
<dbReference type="Pfam" id="PF02021">
    <property type="entry name" value="UPF0102"/>
    <property type="match status" value="1"/>
</dbReference>
<gene>
    <name evidence="3" type="ORF">B1199_10895</name>
</gene>
<accession>A0A244CQV5</accession>
<comment type="similarity">
    <text evidence="1 2">Belongs to the UPF0102 family.</text>
</comment>
<dbReference type="HAMAP" id="MF_00048">
    <property type="entry name" value="UPF0102"/>
    <property type="match status" value="1"/>
</dbReference>
<evidence type="ECO:0000256" key="2">
    <source>
        <dbReference type="HAMAP-Rule" id="MF_00048"/>
    </source>
</evidence>
<name>A0A244CQV5_PSEDV</name>
<dbReference type="PANTHER" id="PTHR34039">
    <property type="entry name" value="UPF0102 PROTEIN YRAN"/>
    <property type="match status" value="1"/>
</dbReference>
<evidence type="ECO:0000256" key="1">
    <source>
        <dbReference type="ARBA" id="ARBA00006738"/>
    </source>
</evidence>
<dbReference type="InterPro" id="IPR011856">
    <property type="entry name" value="tRNA_endonuc-like_dom_sf"/>
</dbReference>
<dbReference type="InterPro" id="IPR003509">
    <property type="entry name" value="UPF0102_YraN-like"/>
</dbReference>
<dbReference type="NCBIfam" id="NF009150">
    <property type="entry name" value="PRK12497.1-3"/>
    <property type="match status" value="1"/>
</dbReference>
<dbReference type="SUPFAM" id="SSF52980">
    <property type="entry name" value="Restriction endonuclease-like"/>
    <property type="match status" value="1"/>
</dbReference>
<dbReference type="EMBL" id="MWPV01000003">
    <property type="protein sequence ID" value="OUL57569.1"/>
    <property type="molecule type" value="Genomic_DNA"/>
</dbReference>
<evidence type="ECO:0000313" key="4">
    <source>
        <dbReference type="Proteomes" id="UP000194841"/>
    </source>
</evidence>
<dbReference type="NCBIfam" id="TIGR00252">
    <property type="entry name" value="YraN family protein"/>
    <property type="match status" value="1"/>
</dbReference>
<comment type="caution">
    <text evidence="3">The sequence shown here is derived from an EMBL/GenBank/DDBJ whole genome shotgun (WGS) entry which is preliminary data.</text>
</comment>
<dbReference type="InterPro" id="IPR011335">
    <property type="entry name" value="Restrct_endonuc-II-like"/>
</dbReference>
<dbReference type="GO" id="GO:0003676">
    <property type="term" value="F:nucleic acid binding"/>
    <property type="evidence" value="ECO:0007669"/>
    <property type="project" value="InterPro"/>
</dbReference>
<protein>
    <recommendedName>
        <fullName evidence="2">UPF0102 protein B1199_10895</fullName>
    </recommendedName>
</protein>
<dbReference type="OrthoDB" id="9794876at2"/>
<dbReference type="PANTHER" id="PTHR34039:SF1">
    <property type="entry name" value="UPF0102 PROTEIN YRAN"/>
    <property type="match status" value="1"/>
</dbReference>